<dbReference type="Gene3D" id="3.40.50.10330">
    <property type="entry name" value="Probable inorganic polyphosphate/atp-NAD kinase, domain 1"/>
    <property type="match status" value="1"/>
</dbReference>
<proteinExistence type="predicted"/>
<evidence type="ECO:0000313" key="6">
    <source>
        <dbReference type="EMBL" id="SVA74857.1"/>
    </source>
</evidence>
<dbReference type="GO" id="GO:0001727">
    <property type="term" value="F:lipid kinase activity"/>
    <property type="evidence" value="ECO:0007669"/>
    <property type="project" value="TreeGrafter"/>
</dbReference>
<protein>
    <recommendedName>
        <fullName evidence="5">DAGKc domain-containing protein</fullName>
    </recommendedName>
</protein>
<keyword evidence="2" id="KW-0547">Nucleotide-binding</keyword>
<keyword evidence="1" id="KW-0808">Transferase</keyword>
<organism evidence="6">
    <name type="scientific">marine metagenome</name>
    <dbReference type="NCBI Taxonomy" id="408172"/>
    <lineage>
        <taxon>unclassified sequences</taxon>
        <taxon>metagenomes</taxon>
        <taxon>ecological metagenomes</taxon>
    </lineage>
</organism>
<dbReference type="AlphaFoldDB" id="A0A381YEJ7"/>
<feature type="domain" description="DAGKc" evidence="5">
    <location>
        <begin position="43"/>
        <end position="178"/>
    </location>
</feature>
<evidence type="ECO:0000259" key="5">
    <source>
        <dbReference type="PROSITE" id="PS50146"/>
    </source>
</evidence>
<dbReference type="SUPFAM" id="SSF111331">
    <property type="entry name" value="NAD kinase/diacylglycerol kinase-like"/>
    <property type="match status" value="1"/>
</dbReference>
<dbReference type="GO" id="GO:0008654">
    <property type="term" value="P:phospholipid biosynthetic process"/>
    <property type="evidence" value="ECO:0007669"/>
    <property type="project" value="InterPro"/>
</dbReference>
<dbReference type="Gene3D" id="2.60.200.40">
    <property type="match status" value="2"/>
</dbReference>
<dbReference type="Pfam" id="PF00781">
    <property type="entry name" value="DAGK_cat"/>
    <property type="match status" value="1"/>
</dbReference>
<dbReference type="InterPro" id="IPR017438">
    <property type="entry name" value="ATP-NAD_kinase_N"/>
</dbReference>
<name>A0A381YEJ7_9ZZZZ</name>
<evidence type="ECO:0000256" key="3">
    <source>
        <dbReference type="ARBA" id="ARBA00022777"/>
    </source>
</evidence>
<dbReference type="GO" id="GO:0006665">
    <property type="term" value="P:sphingolipid metabolic process"/>
    <property type="evidence" value="ECO:0007669"/>
    <property type="project" value="TreeGrafter"/>
</dbReference>
<dbReference type="InterPro" id="IPR005218">
    <property type="entry name" value="Diacylglycerol/lipid_kinase"/>
</dbReference>
<dbReference type="SMART" id="SM00046">
    <property type="entry name" value="DAGKc"/>
    <property type="match status" value="1"/>
</dbReference>
<dbReference type="InterPro" id="IPR016064">
    <property type="entry name" value="NAD/diacylglycerol_kinase_sf"/>
</dbReference>
<dbReference type="PANTHER" id="PTHR12358:SF54">
    <property type="entry name" value="SPHINGOSINE KINASE RELATED PROTEIN"/>
    <property type="match status" value="1"/>
</dbReference>
<dbReference type="PROSITE" id="PS50146">
    <property type="entry name" value="DAGK"/>
    <property type="match status" value="1"/>
</dbReference>
<reference evidence="6" key="1">
    <citation type="submission" date="2018-05" db="EMBL/GenBank/DDBJ databases">
        <authorList>
            <person name="Lanie J.A."/>
            <person name="Ng W.-L."/>
            <person name="Kazmierczak K.M."/>
            <person name="Andrzejewski T.M."/>
            <person name="Davidsen T.M."/>
            <person name="Wayne K.J."/>
            <person name="Tettelin H."/>
            <person name="Glass J.I."/>
            <person name="Rusch D."/>
            <person name="Podicherti R."/>
            <person name="Tsui H.-C.T."/>
            <person name="Winkler M.E."/>
        </authorList>
    </citation>
    <scope>NUCLEOTIDE SEQUENCE</scope>
</reference>
<accession>A0A381YEJ7</accession>
<keyword evidence="4" id="KW-0067">ATP-binding</keyword>
<dbReference type="PANTHER" id="PTHR12358">
    <property type="entry name" value="SPHINGOSINE KINASE"/>
    <property type="match status" value="1"/>
</dbReference>
<dbReference type="InterPro" id="IPR050187">
    <property type="entry name" value="Lipid_Phosphate_FormReg"/>
</dbReference>
<evidence type="ECO:0000256" key="4">
    <source>
        <dbReference type="ARBA" id="ARBA00022840"/>
    </source>
</evidence>
<sequence>MSQGPEQVILDEPEMLKGFLGRKYLPPPEKVSHFKNRRIDKLYKTKRAHVIVNPFSGHKKGIEVGDFVAKELSDTKIKVELYKTDEPEHAISIIKDLTLNPNDIIISVGGDGTFCEVITGLMLRSDSAYKEIPVALVPAGSGNSQANDMEIMDYMNAIERIFAGRLRKMDIGKVSFTLDDKLKTRYSHNLVGWGLGVDSNLLAEKMRFLGPLRYDLGALMSIIRGRVRKARCYIDGHLIDSAFVLLLIQNTKTGGDRLTLAPMAQVDDGKMDLGVIYHIGRLKVLKMFNQLKSEGSHVWNPNVEFYRFSTLRIETDEPTPINIDGENIGFTPIDIEVLPAAITIFH</sequence>
<dbReference type="EMBL" id="UINC01017930">
    <property type="protein sequence ID" value="SVA74857.1"/>
    <property type="molecule type" value="Genomic_DNA"/>
</dbReference>
<evidence type="ECO:0000256" key="2">
    <source>
        <dbReference type="ARBA" id="ARBA00022741"/>
    </source>
</evidence>
<dbReference type="InterPro" id="IPR045540">
    <property type="entry name" value="YegS/DAGK_C"/>
</dbReference>
<dbReference type="Pfam" id="PF19279">
    <property type="entry name" value="YegS_C"/>
    <property type="match status" value="1"/>
</dbReference>
<dbReference type="NCBIfam" id="TIGR00147">
    <property type="entry name" value="YegS/Rv2252/BmrU family lipid kinase"/>
    <property type="match status" value="1"/>
</dbReference>
<dbReference type="GO" id="GO:0005524">
    <property type="term" value="F:ATP binding"/>
    <property type="evidence" value="ECO:0007669"/>
    <property type="project" value="UniProtKB-KW"/>
</dbReference>
<gene>
    <name evidence="6" type="ORF">METZ01_LOCUS127711</name>
</gene>
<dbReference type="GO" id="GO:0016020">
    <property type="term" value="C:membrane"/>
    <property type="evidence" value="ECO:0007669"/>
    <property type="project" value="GOC"/>
</dbReference>
<keyword evidence="3" id="KW-0418">Kinase</keyword>
<evidence type="ECO:0000256" key="1">
    <source>
        <dbReference type="ARBA" id="ARBA00022679"/>
    </source>
</evidence>
<dbReference type="InterPro" id="IPR001206">
    <property type="entry name" value="Diacylglycerol_kinase_cat_dom"/>
</dbReference>